<dbReference type="PANTHER" id="PTHR30629">
    <property type="entry name" value="PROPHAGE INTEGRASE"/>
    <property type="match status" value="1"/>
</dbReference>
<comment type="similarity">
    <text evidence="1">Belongs to the 'phage' integrase family.</text>
</comment>
<dbReference type="GO" id="GO:0006310">
    <property type="term" value="P:DNA recombination"/>
    <property type="evidence" value="ECO:0007669"/>
    <property type="project" value="UniProtKB-KW"/>
</dbReference>
<evidence type="ECO:0000256" key="2">
    <source>
        <dbReference type="ARBA" id="ARBA00022908"/>
    </source>
</evidence>
<feature type="domain" description="Tyr recombinase" evidence="6">
    <location>
        <begin position="187"/>
        <end position="364"/>
    </location>
</feature>
<dbReference type="InterPro" id="IPR044068">
    <property type="entry name" value="CB"/>
</dbReference>
<dbReference type="KEGG" id="oat:OAN307_c29350"/>
<gene>
    <name evidence="8" type="ORF">OAN307_c29350</name>
</gene>
<dbReference type="SUPFAM" id="SSF56349">
    <property type="entry name" value="DNA breaking-rejoining enzymes"/>
    <property type="match status" value="1"/>
</dbReference>
<dbReference type="InterPro" id="IPR013762">
    <property type="entry name" value="Integrase-like_cat_sf"/>
</dbReference>
<dbReference type="Pfam" id="PF00589">
    <property type="entry name" value="Phage_integrase"/>
    <property type="match status" value="1"/>
</dbReference>
<dbReference type="Proteomes" id="UP000005307">
    <property type="component" value="Chromosome"/>
</dbReference>
<protein>
    <submittedName>
        <fullName evidence="8">Putative phage integrase</fullName>
    </submittedName>
</protein>
<evidence type="ECO:0000256" key="4">
    <source>
        <dbReference type="ARBA" id="ARBA00023172"/>
    </source>
</evidence>
<dbReference type="RefSeq" id="WP_015500476.1">
    <property type="nucleotide sequence ID" value="NC_020911.1"/>
</dbReference>
<evidence type="ECO:0000256" key="5">
    <source>
        <dbReference type="PROSITE-ProRule" id="PRU01248"/>
    </source>
</evidence>
<dbReference type="AlphaFoldDB" id="M9R8F1"/>
<dbReference type="PANTHER" id="PTHR30629:SF2">
    <property type="entry name" value="PROPHAGE INTEGRASE INTS-RELATED"/>
    <property type="match status" value="1"/>
</dbReference>
<feature type="domain" description="Core-binding (CB)" evidence="7">
    <location>
        <begin position="89"/>
        <end position="166"/>
    </location>
</feature>
<evidence type="ECO:0000259" key="7">
    <source>
        <dbReference type="PROSITE" id="PS51900"/>
    </source>
</evidence>
<sequence>MPKVILTEITLKSLPLPERGQATYWDETISGFGVRVSQGGSKSFVVVHGVNRQRETLGRYPTITLKQARGQAKKLLAQITLGVQQNRTISYKDARDLFLEACETKNKKNTVDYYRKRLDAHFRFGRKRLDEITRTDIQTRIRKIKTSSSEQNHAFVVIRTLMNWAVREQYVDQSPIASMKPPTKPQARDHVLTDQELIQAYKVSLEHPYPFGPIISLLVLTGMRRSEVASMRWDWISHGERTITIPADVTKNKRVQTLPYADLVEAVLETIPEIGPHLFPSRSETGTVFNGWGKSKERFDASLENIEPYTLHDLRRTFATTHAKIGTPIHVTEKLLNHISGTISGVAAVYNRHSYMDEMRTAVTEYDTYLENISKP</sequence>
<organism evidence="8 9">
    <name type="scientific">Octadecabacter antarcticus 307</name>
    <dbReference type="NCBI Taxonomy" id="391626"/>
    <lineage>
        <taxon>Bacteria</taxon>
        <taxon>Pseudomonadati</taxon>
        <taxon>Pseudomonadota</taxon>
        <taxon>Alphaproteobacteria</taxon>
        <taxon>Rhodobacterales</taxon>
        <taxon>Roseobacteraceae</taxon>
        <taxon>Octadecabacter</taxon>
    </lineage>
</organism>
<keyword evidence="2" id="KW-0229">DNA integration</keyword>
<dbReference type="Gene3D" id="1.10.443.10">
    <property type="entry name" value="Intergrase catalytic core"/>
    <property type="match status" value="1"/>
</dbReference>
<dbReference type="InterPro" id="IPR011010">
    <property type="entry name" value="DNA_brk_join_enz"/>
</dbReference>
<dbReference type="GO" id="GO:0015074">
    <property type="term" value="P:DNA integration"/>
    <property type="evidence" value="ECO:0007669"/>
    <property type="project" value="UniProtKB-KW"/>
</dbReference>
<dbReference type="STRING" id="391626.OAN307_c29350"/>
<dbReference type="InterPro" id="IPR038488">
    <property type="entry name" value="Integrase_DNA-bd_sf"/>
</dbReference>
<dbReference type="HOGENOM" id="CLU_027562_0_4_5"/>
<keyword evidence="3 5" id="KW-0238">DNA-binding</keyword>
<dbReference type="PROSITE" id="PS51898">
    <property type="entry name" value="TYR_RECOMBINASE"/>
    <property type="match status" value="1"/>
</dbReference>
<keyword evidence="9" id="KW-1185">Reference proteome</keyword>
<dbReference type="GO" id="GO:0003677">
    <property type="term" value="F:DNA binding"/>
    <property type="evidence" value="ECO:0007669"/>
    <property type="project" value="UniProtKB-UniRule"/>
</dbReference>
<evidence type="ECO:0000259" key="6">
    <source>
        <dbReference type="PROSITE" id="PS51898"/>
    </source>
</evidence>
<evidence type="ECO:0000256" key="3">
    <source>
        <dbReference type="ARBA" id="ARBA00023125"/>
    </source>
</evidence>
<dbReference type="InterPro" id="IPR002104">
    <property type="entry name" value="Integrase_catalytic"/>
</dbReference>
<reference evidence="8 9" key="1">
    <citation type="journal article" date="2013" name="PLoS ONE">
        <title>Poles Apart: Arctic and Antarctic Octadecabacter strains Share High Genome Plasticity and a New Type of Xanthorhodopsin.</title>
        <authorList>
            <person name="Vollmers J."/>
            <person name="Voget S."/>
            <person name="Dietrich S."/>
            <person name="Gollnow K."/>
            <person name="Smits M."/>
            <person name="Meyer K."/>
            <person name="Brinkhoff T."/>
            <person name="Simon M."/>
            <person name="Daniel R."/>
        </authorList>
    </citation>
    <scope>NUCLEOTIDE SEQUENCE [LARGE SCALE GENOMIC DNA]</scope>
    <source>
        <strain evidence="8 9">307</strain>
    </source>
</reference>
<dbReference type="Gene3D" id="3.30.160.390">
    <property type="entry name" value="Integrase, DNA-binding domain"/>
    <property type="match status" value="1"/>
</dbReference>
<dbReference type="Pfam" id="PF13356">
    <property type="entry name" value="Arm-DNA-bind_3"/>
    <property type="match status" value="1"/>
</dbReference>
<dbReference type="EMBL" id="CP003740">
    <property type="protein sequence ID" value="AGI68487.1"/>
    <property type="molecule type" value="Genomic_DNA"/>
</dbReference>
<evidence type="ECO:0000313" key="9">
    <source>
        <dbReference type="Proteomes" id="UP000005307"/>
    </source>
</evidence>
<dbReference type="OrthoDB" id="7615137at2"/>
<dbReference type="InterPro" id="IPR050808">
    <property type="entry name" value="Phage_Integrase"/>
</dbReference>
<proteinExistence type="inferred from homology"/>
<dbReference type="CDD" id="cd00801">
    <property type="entry name" value="INT_P4_C"/>
    <property type="match status" value="1"/>
</dbReference>
<dbReference type="eggNOG" id="COG0582">
    <property type="taxonomic scope" value="Bacteria"/>
</dbReference>
<dbReference type="InterPro" id="IPR010998">
    <property type="entry name" value="Integrase_recombinase_N"/>
</dbReference>
<evidence type="ECO:0000313" key="8">
    <source>
        <dbReference type="EMBL" id="AGI68487.1"/>
    </source>
</evidence>
<dbReference type="PROSITE" id="PS51900">
    <property type="entry name" value="CB"/>
    <property type="match status" value="1"/>
</dbReference>
<name>M9R8F1_9RHOB</name>
<accession>M9R8F1</accession>
<evidence type="ECO:0000256" key="1">
    <source>
        <dbReference type="ARBA" id="ARBA00008857"/>
    </source>
</evidence>
<keyword evidence="4" id="KW-0233">DNA recombination</keyword>
<dbReference type="InterPro" id="IPR025166">
    <property type="entry name" value="Integrase_DNA_bind_dom"/>
</dbReference>
<dbReference type="Gene3D" id="1.10.150.130">
    <property type="match status" value="1"/>
</dbReference>